<dbReference type="GO" id="GO:0071949">
    <property type="term" value="F:FAD binding"/>
    <property type="evidence" value="ECO:0007669"/>
    <property type="project" value="InterPro"/>
</dbReference>
<dbReference type="Gene3D" id="3.30.465.10">
    <property type="match status" value="1"/>
</dbReference>
<reference evidence="3" key="1">
    <citation type="submission" date="2016-06" db="EMBL/GenBank/DDBJ databases">
        <title>Parallel loss of symbiosis genes in relatives of nitrogen-fixing non-legume Parasponia.</title>
        <authorList>
            <person name="Van Velzen R."/>
            <person name="Holmer R."/>
            <person name="Bu F."/>
            <person name="Rutten L."/>
            <person name="Van Zeijl A."/>
            <person name="Liu W."/>
            <person name="Santuari L."/>
            <person name="Cao Q."/>
            <person name="Sharma T."/>
            <person name="Shen D."/>
            <person name="Roswanjaya Y."/>
            <person name="Wardhani T."/>
            <person name="Kalhor M.S."/>
            <person name="Jansen J."/>
            <person name="Van den Hoogen J."/>
            <person name="Gungor B."/>
            <person name="Hartog M."/>
            <person name="Hontelez J."/>
            <person name="Verver J."/>
            <person name="Yang W.-C."/>
            <person name="Schijlen E."/>
            <person name="Repin R."/>
            <person name="Schilthuizen M."/>
            <person name="Schranz E."/>
            <person name="Heidstra R."/>
            <person name="Miyata K."/>
            <person name="Fedorova E."/>
            <person name="Kohlen W."/>
            <person name="Bisseling T."/>
            <person name="Smit S."/>
            <person name="Geurts R."/>
        </authorList>
    </citation>
    <scope>NUCLEOTIDE SEQUENCE [LARGE SCALE GENOMIC DNA]</scope>
    <source>
        <strain evidence="3">cv. RG33-2</strain>
    </source>
</reference>
<comment type="caution">
    <text evidence="2">The sequence shown here is derived from an EMBL/GenBank/DDBJ whole genome shotgun (WGS) entry which is preliminary data.</text>
</comment>
<dbReference type="STRING" id="63057.A0A2P5CZI7"/>
<dbReference type="InParanoid" id="A0A2P5CZI7"/>
<dbReference type="EMBL" id="JXTC01000312">
    <property type="protein sequence ID" value="PON66448.1"/>
    <property type="molecule type" value="Genomic_DNA"/>
</dbReference>
<dbReference type="OrthoDB" id="407275at2759"/>
<name>A0A2P5CZI7_TREOI</name>
<evidence type="ECO:0000313" key="3">
    <source>
        <dbReference type="Proteomes" id="UP000237000"/>
    </source>
</evidence>
<dbReference type="Pfam" id="PF01565">
    <property type="entry name" value="FAD_binding_4"/>
    <property type="match status" value="1"/>
</dbReference>
<gene>
    <name evidence="2" type="ORF">TorRG33x02_267960</name>
</gene>
<dbReference type="InterPro" id="IPR016166">
    <property type="entry name" value="FAD-bd_PCMH"/>
</dbReference>
<protein>
    <submittedName>
        <fullName evidence="2">Xanthine dehydrogenase C subunit</fullName>
    </submittedName>
</protein>
<dbReference type="SUPFAM" id="SSF56176">
    <property type="entry name" value="FAD-binding/transporter-associated domain-like"/>
    <property type="match status" value="1"/>
</dbReference>
<proteinExistence type="predicted"/>
<keyword evidence="3" id="KW-1185">Reference proteome</keyword>
<dbReference type="PANTHER" id="PTHR32448">
    <property type="entry name" value="OS08G0158400 PROTEIN"/>
    <property type="match status" value="1"/>
</dbReference>
<sequence>MSHSRSMFIASSTPQSNRYPLPSYVHVFTIFTRIAEKSKDLDFPAGVCHIVGVGGHFSGGSYGDLMRKYGLAVDNIIDAQLVNADGKLLDRESMGEDLFWAIRGGGAASFGVVLAWKIRLLPVPSSPRISFCKS</sequence>
<dbReference type="AlphaFoldDB" id="A0A2P5CZI7"/>
<evidence type="ECO:0000259" key="1">
    <source>
        <dbReference type="PROSITE" id="PS51387"/>
    </source>
</evidence>
<dbReference type="PROSITE" id="PS51387">
    <property type="entry name" value="FAD_PCMH"/>
    <property type="match status" value="1"/>
</dbReference>
<dbReference type="Proteomes" id="UP000237000">
    <property type="component" value="Unassembled WGS sequence"/>
</dbReference>
<organism evidence="2 3">
    <name type="scientific">Trema orientale</name>
    <name type="common">Charcoal tree</name>
    <name type="synonym">Celtis orientalis</name>
    <dbReference type="NCBI Taxonomy" id="63057"/>
    <lineage>
        <taxon>Eukaryota</taxon>
        <taxon>Viridiplantae</taxon>
        <taxon>Streptophyta</taxon>
        <taxon>Embryophyta</taxon>
        <taxon>Tracheophyta</taxon>
        <taxon>Spermatophyta</taxon>
        <taxon>Magnoliopsida</taxon>
        <taxon>eudicotyledons</taxon>
        <taxon>Gunneridae</taxon>
        <taxon>Pentapetalae</taxon>
        <taxon>rosids</taxon>
        <taxon>fabids</taxon>
        <taxon>Rosales</taxon>
        <taxon>Cannabaceae</taxon>
        <taxon>Trema</taxon>
    </lineage>
</organism>
<feature type="domain" description="FAD-binding PCMH-type" evidence="1">
    <location>
        <begin position="43"/>
        <end position="123"/>
    </location>
</feature>
<evidence type="ECO:0000313" key="2">
    <source>
        <dbReference type="EMBL" id="PON66448.1"/>
    </source>
</evidence>
<dbReference type="InterPro" id="IPR036318">
    <property type="entry name" value="FAD-bd_PCMH-like_sf"/>
</dbReference>
<dbReference type="InterPro" id="IPR016169">
    <property type="entry name" value="FAD-bd_PCMH_sub2"/>
</dbReference>
<accession>A0A2P5CZI7</accession>
<dbReference type="InterPro" id="IPR006094">
    <property type="entry name" value="Oxid_FAD_bind_N"/>
</dbReference>